<accession>A0A017TDP0</accession>
<dbReference type="Gene3D" id="3.60.21.10">
    <property type="match status" value="1"/>
</dbReference>
<dbReference type="Pfam" id="PF02872">
    <property type="entry name" value="5_nucleotid_C"/>
    <property type="match status" value="1"/>
</dbReference>
<evidence type="ECO:0000259" key="1">
    <source>
        <dbReference type="Pfam" id="PF02872"/>
    </source>
</evidence>
<dbReference type="eggNOG" id="COG0737">
    <property type="taxonomic scope" value="Bacteria"/>
</dbReference>
<sequence length="428" mass="46368">MWLAKEAHCTGPQGIAKPCDKEKTLVLSGGDSFSGSPISTLFQGEPMAEAMGSMGYVATAFGNKDLDFGREQFAKNREAAKVTYLGANVEVQNPEWKNLEMKPFQIVERGGAKIGIIGLSSPGTKARAMADRFYGLEFKPIEETLASVVPATWKAGADAVVVIAHECPDKLKPLLEKHADWKISFVGGANCDKTFDDRAAGATLLAPDKRLSQYARAELTIDLSKPQKERVTGVEAKAVDVVDGPAEPKLAELVGTWKKKLDGVLGEEIGHTEKGVDGVTASKMIVTRAWREQLKVDVALINKKGVEALPAGPISKASVYTMMPFDNSVLLLDVKGADLQTALENAEAVVSGATKEGKTWKIGGKPLDLAATYKVATVEYLYFGGDDFKLQQADPEPTETGMDWRTPVTEWLQQQKTTQKEPLEKKLK</sequence>
<dbReference type="STRING" id="1192034.CAP_0117"/>
<feature type="domain" description="5'-Nucleotidase C-terminal" evidence="1">
    <location>
        <begin position="278"/>
        <end position="348"/>
    </location>
</feature>
<name>A0A017TDP0_9BACT</name>
<dbReference type="AlphaFoldDB" id="A0A017TDP0"/>
<gene>
    <name evidence="2" type="ORF">CAP_0117</name>
</gene>
<comment type="caution">
    <text evidence="2">The sequence shown here is derived from an EMBL/GenBank/DDBJ whole genome shotgun (WGS) entry which is preliminary data.</text>
</comment>
<dbReference type="InterPro" id="IPR036907">
    <property type="entry name" value="5'-Nucleotdase_C_sf"/>
</dbReference>
<reference evidence="2 3" key="1">
    <citation type="submission" date="2013-05" db="EMBL/GenBank/DDBJ databases">
        <title>Genome assembly of Chondromyces apiculatus DSM 436.</title>
        <authorList>
            <person name="Sharma G."/>
            <person name="Khatri I."/>
            <person name="Kaur C."/>
            <person name="Mayilraj S."/>
            <person name="Subramanian S."/>
        </authorList>
    </citation>
    <scope>NUCLEOTIDE SEQUENCE [LARGE SCALE GENOMIC DNA]</scope>
    <source>
        <strain evidence="2 3">DSM 436</strain>
    </source>
</reference>
<dbReference type="Gene3D" id="3.90.780.10">
    <property type="entry name" value="5'-Nucleotidase, C-terminal domain"/>
    <property type="match status" value="1"/>
</dbReference>
<evidence type="ECO:0000313" key="2">
    <source>
        <dbReference type="EMBL" id="EYF07364.1"/>
    </source>
</evidence>
<dbReference type="GO" id="GO:0016787">
    <property type="term" value="F:hydrolase activity"/>
    <property type="evidence" value="ECO:0007669"/>
    <property type="project" value="InterPro"/>
</dbReference>
<dbReference type="InterPro" id="IPR006179">
    <property type="entry name" value="5_nucleotidase/apyrase"/>
</dbReference>
<evidence type="ECO:0000313" key="3">
    <source>
        <dbReference type="Proteomes" id="UP000019678"/>
    </source>
</evidence>
<dbReference type="EMBL" id="ASRX01000010">
    <property type="protein sequence ID" value="EYF07364.1"/>
    <property type="molecule type" value="Genomic_DNA"/>
</dbReference>
<dbReference type="OrthoDB" id="9775118at2"/>
<dbReference type="PANTHER" id="PTHR11575">
    <property type="entry name" value="5'-NUCLEOTIDASE-RELATED"/>
    <property type="match status" value="1"/>
</dbReference>
<protein>
    <submittedName>
        <fullName evidence="2">2', 3'-cyclic nucleotide 2'-phosphodiesterase, putative</fullName>
    </submittedName>
</protein>
<dbReference type="GO" id="GO:0030288">
    <property type="term" value="C:outer membrane-bounded periplasmic space"/>
    <property type="evidence" value="ECO:0007669"/>
    <property type="project" value="TreeGrafter"/>
</dbReference>
<dbReference type="PANTHER" id="PTHR11575:SF24">
    <property type="entry name" value="5'-NUCLEOTIDASE"/>
    <property type="match status" value="1"/>
</dbReference>
<organism evidence="2 3">
    <name type="scientific">Chondromyces apiculatus DSM 436</name>
    <dbReference type="NCBI Taxonomy" id="1192034"/>
    <lineage>
        <taxon>Bacteria</taxon>
        <taxon>Pseudomonadati</taxon>
        <taxon>Myxococcota</taxon>
        <taxon>Polyangia</taxon>
        <taxon>Polyangiales</taxon>
        <taxon>Polyangiaceae</taxon>
        <taxon>Chondromyces</taxon>
    </lineage>
</organism>
<dbReference type="SUPFAM" id="SSF55816">
    <property type="entry name" value="5'-nucleotidase (syn. UDP-sugar hydrolase), C-terminal domain"/>
    <property type="match status" value="1"/>
</dbReference>
<dbReference type="Proteomes" id="UP000019678">
    <property type="component" value="Unassembled WGS sequence"/>
</dbReference>
<dbReference type="SUPFAM" id="SSF56300">
    <property type="entry name" value="Metallo-dependent phosphatases"/>
    <property type="match status" value="1"/>
</dbReference>
<dbReference type="InterPro" id="IPR029052">
    <property type="entry name" value="Metallo-depent_PP-like"/>
</dbReference>
<proteinExistence type="predicted"/>
<keyword evidence="3" id="KW-1185">Reference proteome</keyword>
<dbReference type="GO" id="GO:0009166">
    <property type="term" value="P:nucleotide catabolic process"/>
    <property type="evidence" value="ECO:0007669"/>
    <property type="project" value="InterPro"/>
</dbReference>
<dbReference type="RefSeq" id="WP_052374377.1">
    <property type="nucleotide sequence ID" value="NZ_ASRX01000010.1"/>
</dbReference>
<dbReference type="InterPro" id="IPR008334">
    <property type="entry name" value="5'-Nucleotdase_C"/>
</dbReference>